<dbReference type="CDD" id="cd00038">
    <property type="entry name" value="CAP_ED"/>
    <property type="match status" value="1"/>
</dbReference>
<feature type="region of interest" description="Disordered" evidence="1">
    <location>
        <begin position="17"/>
        <end position="57"/>
    </location>
</feature>
<feature type="region of interest" description="Disordered" evidence="1">
    <location>
        <begin position="772"/>
        <end position="801"/>
    </location>
</feature>
<evidence type="ECO:0000256" key="1">
    <source>
        <dbReference type="SAM" id="MobiDB-lite"/>
    </source>
</evidence>
<gene>
    <name evidence="3" type="ORF">NESM_000438400</name>
</gene>
<feature type="domain" description="Cyclic nucleotide-binding" evidence="2">
    <location>
        <begin position="619"/>
        <end position="693"/>
    </location>
</feature>
<name>A0AAW0EM02_9TRYP</name>
<dbReference type="Proteomes" id="UP001430356">
    <property type="component" value="Unassembled WGS sequence"/>
</dbReference>
<evidence type="ECO:0000259" key="2">
    <source>
        <dbReference type="PROSITE" id="PS50042"/>
    </source>
</evidence>
<sequence length="876" mass="93700">MGCCCGKGAVASVAPVTGSSPASAHGGPAKSTAGAPGLNPLLRRQPSHHGATADEEAADAALSRFTFGTQDDDVGGLHKGGAGLGEQDSDTESMPPIVRVWRRRGGVSSETLLRDLTGALWWWRQPPYSDQIAQTNTDAAALEEEEQVLRRVLCAHPLFAPLCHDERMLQEVVEAFQRRETPPGGAVVSPGDTCAFHVVVRGMAVAGAAGTDLEGASQQQHQQQCWVVGDCLGSEGLLYVLSAGDAESSAYAAGAAATTTAPDTAAPSSATVTWCLNRIRYQQLMRLFHDAAHRQLIAYLTQSPLFRHLTLAQIRYLCERAEVVQRGAAVCVLDTGAVPADLFLVLSGTVAVEHKQHRGGSDDDGAARVQAAVLGAGDCVGDAELLLLQTTPAHEEEGSTDIVTRLAVMAAPYTYTVQQPMEAIRIPIAELLSVLSWRDLQIMRENSRNVRDVEERRQRVRDSLRSLVEQCLLSNLPEVVSDSDDDDGDTAAAGWRGHRGGRAAAPPATGELVGWDASQQVSVKGAEATTFFFQQLFPRQTYRRADGRERGLSMAMFAPRRHLPAGSVLFHVTYAGSSSDLAPLCIGGDASSSTYASLATTASLNGPSTTPLDTSERGTLYAVVSGEVTVVDSDTGETVYRVSRGGTVGEEALLPPLRCRNATATSLHTHAVVSSPDGCNVYALHRRAFAEYLQRPYCDALRDFCGLFCVFPFAECFPENYWRHIFHCATERAVVGGDLVSVRGAATTDVFLLLDGQVGAYVPPAAAAASGTAAPARHEAPATETLQKKEETERDAEEEEEEVSVASFVAGDIVGGWEVLHGCPAPVAYVCERRARLLRLPAGSFAGLFRPALPYLRFLFSQERYQAVAAQARRCS</sequence>
<dbReference type="InterPro" id="IPR050503">
    <property type="entry name" value="cAMP-dep_PK_reg_su-like"/>
</dbReference>
<dbReference type="AlphaFoldDB" id="A0AAW0EM02"/>
<accession>A0AAW0EM02</accession>
<feature type="region of interest" description="Disordered" evidence="1">
    <location>
        <begin position="72"/>
        <end position="93"/>
    </location>
</feature>
<dbReference type="PROSITE" id="PS50042">
    <property type="entry name" value="CNMP_BINDING_3"/>
    <property type="match status" value="2"/>
</dbReference>
<dbReference type="PANTHER" id="PTHR11635">
    <property type="entry name" value="CAMP-DEPENDENT PROTEIN KINASE REGULATORY CHAIN"/>
    <property type="match status" value="1"/>
</dbReference>
<dbReference type="GO" id="GO:0005829">
    <property type="term" value="C:cytosol"/>
    <property type="evidence" value="ECO:0007669"/>
    <property type="project" value="TreeGrafter"/>
</dbReference>
<reference evidence="3 4" key="1">
    <citation type="journal article" date="2021" name="MBio">
        <title>A New Model Trypanosomatid, Novymonas esmeraldas: Genomic Perception of Its 'Candidatus Pandoraea novymonadis' Endosymbiont.</title>
        <authorList>
            <person name="Zakharova A."/>
            <person name="Saura A."/>
            <person name="Butenko A."/>
            <person name="Podesvova L."/>
            <person name="Warmusova S."/>
            <person name="Kostygov A.Y."/>
            <person name="Nenarokova A."/>
            <person name="Lukes J."/>
            <person name="Opperdoes F.R."/>
            <person name="Yurchenko V."/>
        </authorList>
    </citation>
    <scope>NUCLEOTIDE SEQUENCE [LARGE SCALE GENOMIC DNA]</scope>
    <source>
        <strain evidence="3 4">E262AT.01</strain>
    </source>
</reference>
<comment type="caution">
    <text evidence="3">The sequence shown here is derived from an EMBL/GenBank/DDBJ whole genome shotgun (WGS) entry which is preliminary data.</text>
</comment>
<dbReference type="Gene3D" id="2.60.120.10">
    <property type="entry name" value="Jelly Rolls"/>
    <property type="match status" value="3"/>
</dbReference>
<dbReference type="InterPro" id="IPR014710">
    <property type="entry name" value="RmlC-like_jellyroll"/>
</dbReference>
<organism evidence="3 4">
    <name type="scientific">Novymonas esmeraldas</name>
    <dbReference type="NCBI Taxonomy" id="1808958"/>
    <lineage>
        <taxon>Eukaryota</taxon>
        <taxon>Discoba</taxon>
        <taxon>Euglenozoa</taxon>
        <taxon>Kinetoplastea</taxon>
        <taxon>Metakinetoplastina</taxon>
        <taxon>Trypanosomatida</taxon>
        <taxon>Trypanosomatidae</taxon>
        <taxon>Novymonas</taxon>
    </lineage>
</organism>
<protein>
    <submittedName>
        <fullName evidence="3">Cyclic nucleotide-binding domain containing protein</fullName>
    </submittedName>
</protein>
<dbReference type="GO" id="GO:0005952">
    <property type="term" value="C:cAMP-dependent protein kinase complex"/>
    <property type="evidence" value="ECO:0007669"/>
    <property type="project" value="InterPro"/>
</dbReference>
<dbReference type="PANTHER" id="PTHR11635:SF152">
    <property type="entry name" value="CAMP-DEPENDENT PROTEIN KINASE TYPE I REGULATORY SUBUNIT-RELATED"/>
    <property type="match status" value="1"/>
</dbReference>
<dbReference type="SUPFAM" id="SSF51206">
    <property type="entry name" value="cAMP-binding domain-like"/>
    <property type="match status" value="3"/>
</dbReference>
<proteinExistence type="predicted"/>
<keyword evidence="4" id="KW-1185">Reference proteome</keyword>
<dbReference type="EMBL" id="JAECZO010000048">
    <property type="protein sequence ID" value="KAK7195143.1"/>
    <property type="molecule type" value="Genomic_DNA"/>
</dbReference>
<feature type="region of interest" description="Disordered" evidence="1">
    <location>
        <begin position="479"/>
        <end position="509"/>
    </location>
</feature>
<dbReference type="GO" id="GO:0004862">
    <property type="term" value="F:cAMP-dependent protein kinase inhibitor activity"/>
    <property type="evidence" value="ECO:0007669"/>
    <property type="project" value="TreeGrafter"/>
</dbReference>
<dbReference type="InterPro" id="IPR000595">
    <property type="entry name" value="cNMP-bd_dom"/>
</dbReference>
<evidence type="ECO:0000313" key="3">
    <source>
        <dbReference type="EMBL" id="KAK7195143.1"/>
    </source>
</evidence>
<dbReference type="GO" id="GO:0030552">
    <property type="term" value="F:cAMP binding"/>
    <property type="evidence" value="ECO:0007669"/>
    <property type="project" value="TreeGrafter"/>
</dbReference>
<evidence type="ECO:0000313" key="4">
    <source>
        <dbReference type="Proteomes" id="UP001430356"/>
    </source>
</evidence>
<feature type="domain" description="Cyclic nucleotide-binding" evidence="2">
    <location>
        <begin position="305"/>
        <end position="392"/>
    </location>
</feature>
<dbReference type="GO" id="GO:0034236">
    <property type="term" value="F:protein kinase A catalytic subunit binding"/>
    <property type="evidence" value="ECO:0007669"/>
    <property type="project" value="TreeGrafter"/>
</dbReference>
<feature type="compositionally biased region" description="Basic and acidic residues" evidence="1">
    <location>
        <begin position="776"/>
        <end position="792"/>
    </location>
</feature>
<dbReference type="InterPro" id="IPR018490">
    <property type="entry name" value="cNMP-bd_dom_sf"/>
</dbReference>